<evidence type="ECO:0000259" key="6">
    <source>
        <dbReference type="PROSITE" id="PS51503"/>
    </source>
</evidence>
<feature type="domain" description="HIG1" evidence="6">
    <location>
        <begin position="105"/>
        <end position="199"/>
    </location>
</feature>
<protein>
    <submittedName>
        <fullName evidence="7">30S ribosomal protein S7p/S5e</fullName>
    </submittedName>
</protein>
<keyword evidence="7" id="KW-0687">Ribonucleoprotein</keyword>
<evidence type="ECO:0000313" key="7">
    <source>
        <dbReference type="EMBL" id="KAK4517075.1"/>
    </source>
</evidence>
<dbReference type="GO" id="GO:0005840">
    <property type="term" value="C:ribosome"/>
    <property type="evidence" value="ECO:0007669"/>
    <property type="project" value="UniProtKB-KW"/>
</dbReference>
<dbReference type="PANTHER" id="PTHR28018">
    <property type="entry name" value="RESPIRATORY SUPERCOMPLEX FACTOR 2, MITOCHONDRIAL"/>
    <property type="match status" value="1"/>
</dbReference>
<sequence>MPSSIQLITNRQKEEMTGRKTLTVPERHNQSHISFVEGCKGAAYGVGIGVIASALSFRFSPAFRALSRPMQYNMIASGGISGYMLASERAALQYKNKTLGYVDHKTMDHRAYQSYKALPRTSRENTMRFLNDHRWTLLGATWATSMAGAYGYSFNVNKHLNLKQKLFHARIYAQMITLAALMVSAGLSFYVNEHDKKLLKDIPEGKLRAVLELPHVGQQKQSMI</sequence>
<keyword evidence="8" id="KW-1185">Reference proteome</keyword>
<name>A0AAN7DJG5_9FUNG</name>
<dbReference type="InterPro" id="IPR007667">
    <property type="entry name" value="Hypoxia_induced_domain"/>
</dbReference>
<evidence type="ECO:0000256" key="4">
    <source>
        <dbReference type="ARBA" id="ARBA00023136"/>
    </source>
</evidence>
<dbReference type="GeneID" id="89944106"/>
<dbReference type="AlphaFoldDB" id="A0AAN7DJG5"/>
<keyword evidence="3 5" id="KW-1133">Transmembrane helix</keyword>
<reference evidence="7 8" key="1">
    <citation type="submission" date="2022-11" db="EMBL/GenBank/DDBJ databases">
        <title>Mucor velutinosus strain NIH1002 WGS.</title>
        <authorList>
            <person name="Subramanian P."/>
            <person name="Mullikin J.C."/>
            <person name="Segre J.A."/>
            <person name="Zelazny A.M."/>
        </authorList>
    </citation>
    <scope>NUCLEOTIDE SEQUENCE [LARGE SCALE GENOMIC DNA]</scope>
    <source>
        <strain evidence="7 8">NIH1002</strain>
    </source>
</reference>
<dbReference type="GO" id="GO:0033617">
    <property type="term" value="P:mitochondrial respiratory chain complex IV assembly"/>
    <property type="evidence" value="ECO:0007669"/>
    <property type="project" value="TreeGrafter"/>
</dbReference>
<dbReference type="InterPro" id="IPR040153">
    <property type="entry name" value="Rcf2"/>
</dbReference>
<evidence type="ECO:0000256" key="5">
    <source>
        <dbReference type="SAM" id="Phobius"/>
    </source>
</evidence>
<proteinExistence type="predicted"/>
<dbReference type="GO" id="GO:0005739">
    <property type="term" value="C:mitochondrion"/>
    <property type="evidence" value="ECO:0007669"/>
    <property type="project" value="UniProtKB-SubCell"/>
</dbReference>
<dbReference type="Pfam" id="PF04588">
    <property type="entry name" value="HIG_1_N"/>
    <property type="match status" value="1"/>
</dbReference>
<dbReference type="Proteomes" id="UP001304243">
    <property type="component" value="Unassembled WGS sequence"/>
</dbReference>
<dbReference type="EMBL" id="JASEJX010000013">
    <property type="protein sequence ID" value="KAK4517075.1"/>
    <property type="molecule type" value="Genomic_DNA"/>
</dbReference>
<dbReference type="PANTHER" id="PTHR28018:SF3">
    <property type="entry name" value="RESPIRATORY SUPERCOMPLEX FACTOR 2, MITOCHONDRIAL"/>
    <property type="match status" value="1"/>
</dbReference>
<comment type="caution">
    <text evidence="7">The sequence shown here is derived from an EMBL/GenBank/DDBJ whole genome shotgun (WGS) entry which is preliminary data.</text>
</comment>
<comment type="subcellular location">
    <subcellularLocation>
        <location evidence="1">Mitochondrion</location>
    </subcellularLocation>
</comment>
<evidence type="ECO:0000313" key="8">
    <source>
        <dbReference type="Proteomes" id="UP001304243"/>
    </source>
</evidence>
<dbReference type="PROSITE" id="PS51503">
    <property type="entry name" value="HIG1"/>
    <property type="match status" value="1"/>
</dbReference>
<dbReference type="Gene3D" id="6.10.140.1320">
    <property type="match status" value="1"/>
</dbReference>
<gene>
    <name evidence="7" type="ORF">ATC70_000404</name>
</gene>
<feature type="transmembrane region" description="Helical" evidence="5">
    <location>
        <begin position="172"/>
        <end position="191"/>
    </location>
</feature>
<evidence type="ECO:0000256" key="2">
    <source>
        <dbReference type="ARBA" id="ARBA00022692"/>
    </source>
</evidence>
<keyword evidence="2 5" id="KW-0812">Transmembrane</keyword>
<keyword evidence="4 5" id="KW-0472">Membrane</keyword>
<organism evidence="7 8">
    <name type="scientific">Mucor velutinosus</name>
    <dbReference type="NCBI Taxonomy" id="708070"/>
    <lineage>
        <taxon>Eukaryota</taxon>
        <taxon>Fungi</taxon>
        <taxon>Fungi incertae sedis</taxon>
        <taxon>Mucoromycota</taxon>
        <taxon>Mucoromycotina</taxon>
        <taxon>Mucoromycetes</taxon>
        <taxon>Mucorales</taxon>
        <taxon>Mucorineae</taxon>
        <taxon>Mucoraceae</taxon>
        <taxon>Mucor</taxon>
    </lineage>
</organism>
<keyword evidence="7" id="KW-0689">Ribosomal protein</keyword>
<dbReference type="RefSeq" id="XP_064683741.1">
    <property type="nucleotide sequence ID" value="XM_064819821.1"/>
</dbReference>
<feature type="transmembrane region" description="Helical" evidence="5">
    <location>
        <begin position="135"/>
        <end position="152"/>
    </location>
</feature>
<evidence type="ECO:0000256" key="3">
    <source>
        <dbReference type="ARBA" id="ARBA00022989"/>
    </source>
</evidence>
<evidence type="ECO:0000256" key="1">
    <source>
        <dbReference type="ARBA" id="ARBA00004173"/>
    </source>
</evidence>
<accession>A0AAN7DJG5</accession>